<dbReference type="InParanoid" id="A0A1M7G9R1"/>
<keyword evidence="4" id="KW-1185">Reference proteome</keyword>
<dbReference type="EMBL" id="LT670847">
    <property type="protein sequence ID" value="SHM12855.1"/>
    <property type="molecule type" value="Genomic_DNA"/>
</dbReference>
<feature type="domain" description="Cytochrome c assembly protein" evidence="2">
    <location>
        <begin position="79"/>
        <end position="262"/>
    </location>
</feature>
<dbReference type="InterPro" id="IPR002541">
    <property type="entry name" value="Cyt_c_assembly"/>
</dbReference>
<feature type="transmembrane region" description="Helical" evidence="1">
    <location>
        <begin position="38"/>
        <end position="55"/>
    </location>
</feature>
<feature type="transmembrane region" description="Helical" evidence="1">
    <location>
        <begin position="240"/>
        <end position="259"/>
    </location>
</feature>
<dbReference type="Proteomes" id="UP000190911">
    <property type="component" value="Chromosome I"/>
</dbReference>
<feature type="transmembrane region" description="Helical" evidence="1">
    <location>
        <begin position="175"/>
        <end position="198"/>
    </location>
</feature>
<evidence type="ECO:0000259" key="2">
    <source>
        <dbReference type="Pfam" id="PF01578"/>
    </source>
</evidence>
<reference evidence="3" key="1">
    <citation type="submission" date="2016-11" db="EMBL/GenBank/DDBJ databases">
        <authorList>
            <person name="Jaros S."/>
            <person name="Januszkiewicz K."/>
            <person name="Wedrychowicz H."/>
        </authorList>
    </citation>
    <scope>NUCLEOTIDE SEQUENCE [LARGE SCALE GENOMIC DNA]</scope>
    <source>
        <strain evidence="3">ACAM 12</strain>
    </source>
</reference>
<name>A0A1M7G9R1_9GAMM</name>
<evidence type="ECO:0000256" key="1">
    <source>
        <dbReference type="SAM" id="Phobius"/>
    </source>
</evidence>
<dbReference type="PANTHER" id="PTHR38034:SF1">
    <property type="entry name" value="INNER MEMBRANE PROTEIN YPJD"/>
    <property type="match status" value="1"/>
</dbReference>
<evidence type="ECO:0000313" key="4">
    <source>
        <dbReference type="Proteomes" id="UP000190911"/>
    </source>
</evidence>
<protein>
    <submittedName>
        <fullName evidence="3">ABC-type uncharacterized transport system, permease component</fullName>
    </submittedName>
</protein>
<dbReference type="OrthoDB" id="9780793at2"/>
<feature type="transmembrane region" description="Helical" evidence="1">
    <location>
        <begin position="89"/>
        <end position="111"/>
    </location>
</feature>
<sequence length="265" mass="28282">MQALPFATIALVLYVAAAIWQGMTLLRRVPPRQGIVRLLAAMALLLHIPAIVELLGRSPGFLPGFTTSIALFMAVAANVVLVASLFKPILNAGIALFPLAGLALLIAAGLPSHGIKGGITPGILLHIVTSALAFALLAIAAAQAVLVGLQNQALRHHHIRGIVQSLPPLNTMERVLFELIWAGMALLTVAIISGLIFIDNMFAQHLAHKTVLSFAAWGVLAVLLIGRYRFGWRGMRAVKWTLSGCGFLLLAYFGSKFVLEILLTP</sequence>
<proteinExistence type="predicted"/>
<keyword evidence="1" id="KW-0472">Membrane</keyword>
<feature type="transmembrane region" description="Helical" evidence="1">
    <location>
        <begin position="123"/>
        <end position="149"/>
    </location>
</feature>
<dbReference type="GO" id="GO:0005886">
    <property type="term" value="C:plasma membrane"/>
    <property type="evidence" value="ECO:0007669"/>
    <property type="project" value="TreeGrafter"/>
</dbReference>
<feature type="transmembrane region" description="Helical" evidence="1">
    <location>
        <begin position="6"/>
        <end position="26"/>
    </location>
</feature>
<dbReference type="Pfam" id="PF01578">
    <property type="entry name" value="Cytochrom_C_asm"/>
    <property type="match status" value="1"/>
</dbReference>
<accession>A0A1M7G9R1</accession>
<dbReference type="PANTHER" id="PTHR38034">
    <property type="entry name" value="INNER MEMBRANE PROTEIN YPJD"/>
    <property type="match status" value="1"/>
</dbReference>
<dbReference type="GO" id="GO:0020037">
    <property type="term" value="F:heme binding"/>
    <property type="evidence" value="ECO:0007669"/>
    <property type="project" value="InterPro"/>
</dbReference>
<dbReference type="STRING" id="29571.SAMN05878437_1363"/>
<dbReference type="InterPro" id="IPR052372">
    <property type="entry name" value="YpjD/HemX"/>
</dbReference>
<feature type="transmembrane region" description="Helical" evidence="1">
    <location>
        <begin position="61"/>
        <end position="82"/>
    </location>
</feature>
<keyword evidence="1" id="KW-0812">Transmembrane</keyword>
<dbReference type="RefSeq" id="WP_079552359.1">
    <property type="nucleotide sequence ID" value="NZ_LT670847.1"/>
</dbReference>
<gene>
    <name evidence="3" type="ORF">SAMN05878437_1363</name>
</gene>
<organism evidence="3 4">
    <name type="scientific">Vreelandella subglaciescola</name>
    <dbReference type="NCBI Taxonomy" id="29571"/>
    <lineage>
        <taxon>Bacteria</taxon>
        <taxon>Pseudomonadati</taxon>
        <taxon>Pseudomonadota</taxon>
        <taxon>Gammaproteobacteria</taxon>
        <taxon>Oceanospirillales</taxon>
        <taxon>Halomonadaceae</taxon>
        <taxon>Vreelandella</taxon>
    </lineage>
</organism>
<evidence type="ECO:0000313" key="3">
    <source>
        <dbReference type="EMBL" id="SHM12855.1"/>
    </source>
</evidence>
<dbReference type="FunCoup" id="A0A1M7G9R1">
    <property type="interactions" value="70"/>
</dbReference>
<dbReference type="GO" id="GO:0017004">
    <property type="term" value="P:cytochrome complex assembly"/>
    <property type="evidence" value="ECO:0007669"/>
    <property type="project" value="InterPro"/>
</dbReference>
<feature type="transmembrane region" description="Helical" evidence="1">
    <location>
        <begin position="210"/>
        <end position="228"/>
    </location>
</feature>
<dbReference type="AlphaFoldDB" id="A0A1M7G9R1"/>
<keyword evidence="1" id="KW-1133">Transmembrane helix</keyword>